<dbReference type="EMBL" id="JACHGY010000001">
    <property type="protein sequence ID" value="MBB6428925.1"/>
    <property type="molecule type" value="Genomic_DNA"/>
</dbReference>
<dbReference type="RefSeq" id="WP_184676488.1">
    <property type="nucleotide sequence ID" value="NZ_JACHGY010000001.1"/>
</dbReference>
<accession>A0A7X0LJ50</accession>
<dbReference type="Gene3D" id="3.30.360.10">
    <property type="entry name" value="Dihydrodipicolinate Reductase, domain 2"/>
    <property type="match status" value="1"/>
</dbReference>
<dbReference type="PANTHER" id="PTHR43818:SF5">
    <property type="entry name" value="OXIDOREDUCTASE FAMILY PROTEIN"/>
    <property type="match status" value="1"/>
</dbReference>
<dbReference type="InterPro" id="IPR036291">
    <property type="entry name" value="NAD(P)-bd_dom_sf"/>
</dbReference>
<dbReference type="InterPro" id="IPR000683">
    <property type="entry name" value="Gfo/Idh/MocA-like_OxRdtase_N"/>
</dbReference>
<dbReference type="Pfam" id="PF01408">
    <property type="entry name" value="GFO_IDH_MocA"/>
    <property type="match status" value="1"/>
</dbReference>
<dbReference type="GO" id="GO:0000166">
    <property type="term" value="F:nucleotide binding"/>
    <property type="evidence" value="ECO:0007669"/>
    <property type="project" value="InterPro"/>
</dbReference>
<dbReference type="InterPro" id="IPR019546">
    <property type="entry name" value="TAT_signal_bac_arc"/>
</dbReference>
<dbReference type="PANTHER" id="PTHR43818">
    <property type="entry name" value="BCDNA.GH03377"/>
    <property type="match status" value="1"/>
</dbReference>
<feature type="region of interest" description="Disordered" evidence="1">
    <location>
        <begin position="356"/>
        <end position="379"/>
    </location>
</feature>
<dbReference type="SUPFAM" id="SSF55347">
    <property type="entry name" value="Glyceraldehyde-3-phosphate dehydrogenase-like, C-terminal domain"/>
    <property type="match status" value="1"/>
</dbReference>
<dbReference type="AlphaFoldDB" id="A0A7X0LJ50"/>
<comment type="caution">
    <text evidence="4">The sequence shown here is derived from an EMBL/GenBank/DDBJ whole genome shotgun (WGS) entry which is preliminary data.</text>
</comment>
<name>A0A7X0LJ50_9BACT</name>
<dbReference type="SUPFAM" id="SSF51735">
    <property type="entry name" value="NAD(P)-binding Rossmann-fold domains"/>
    <property type="match status" value="1"/>
</dbReference>
<feature type="domain" description="Gfo/Idh/MocA-like oxidoreductase bacterial type C-terminal" evidence="3">
    <location>
        <begin position="182"/>
        <end position="435"/>
    </location>
</feature>
<evidence type="ECO:0000259" key="2">
    <source>
        <dbReference type="Pfam" id="PF01408"/>
    </source>
</evidence>
<dbReference type="Proteomes" id="UP000541810">
    <property type="component" value="Unassembled WGS sequence"/>
</dbReference>
<dbReference type="InterPro" id="IPR006311">
    <property type="entry name" value="TAT_signal"/>
</dbReference>
<proteinExistence type="predicted"/>
<dbReference type="PROSITE" id="PS51318">
    <property type="entry name" value="TAT"/>
    <property type="match status" value="1"/>
</dbReference>
<feature type="compositionally biased region" description="Basic and acidic residues" evidence="1">
    <location>
        <begin position="356"/>
        <end position="373"/>
    </location>
</feature>
<evidence type="ECO:0000313" key="4">
    <source>
        <dbReference type="EMBL" id="MBB6428925.1"/>
    </source>
</evidence>
<dbReference type="Gene3D" id="3.40.50.720">
    <property type="entry name" value="NAD(P)-binding Rossmann-like Domain"/>
    <property type="match status" value="1"/>
</dbReference>
<dbReference type="NCBIfam" id="TIGR01409">
    <property type="entry name" value="TAT_signal_seq"/>
    <property type="match status" value="1"/>
</dbReference>
<reference evidence="4 5" key="1">
    <citation type="submission" date="2020-08" db="EMBL/GenBank/DDBJ databases">
        <title>Genomic Encyclopedia of Type Strains, Phase IV (KMG-IV): sequencing the most valuable type-strain genomes for metagenomic binning, comparative biology and taxonomic classification.</title>
        <authorList>
            <person name="Goeker M."/>
        </authorList>
    </citation>
    <scope>NUCLEOTIDE SEQUENCE [LARGE SCALE GENOMIC DNA]</scope>
    <source>
        <strain evidence="4 5">DSM 103725</strain>
    </source>
</reference>
<evidence type="ECO:0000313" key="5">
    <source>
        <dbReference type="Proteomes" id="UP000541810"/>
    </source>
</evidence>
<protein>
    <submittedName>
        <fullName evidence="4">Putative dehydrogenase</fullName>
    </submittedName>
</protein>
<dbReference type="InterPro" id="IPR043906">
    <property type="entry name" value="Gfo/Idh/MocA_OxRdtase_bact_C"/>
</dbReference>
<feature type="domain" description="Gfo/Idh/MocA-like oxidoreductase N-terminal" evidence="2">
    <location>
        <begin position="46"/>
        <end position="168"/>
    </location>
</feature>
<sequence length="440" mass="48942">MNTPTTQTLLSRRSFVKAAGAGALAFPTLIPSRVLGDTAPSKQITLGFIGVGGQGVNVNLNGFLPEKDCRVVMVCDAHMGKARQAQQIVNERYGNTDCQAVQDFREVLADPAIDAVVISTPDHWHVTMSLMAMRAGKHVFCEKPTHSIHEGRILTDAFTKSDRVFQAGIEDRSAVHFHKMVEWVKNGAIGELQRVEVSMPGGMYYKMQDPKPVPEDLDWNLWQGPAAYREFFPARINPGGWRQHSLYAKGAIIDMGTHLVDTAQLGVNDPDVCPVEVTGTGEIPEGMLTDVPVSYDLNYRYGNGVEMHVFNGSTKGWDPQACVLEFHGSKGWIKRVGWGGKIEASERDILRKKYTPEQNKHWTRPPREQRDFLDGIQTGKRTTYPPIDLHHMSTTLHMGVISIELGRTLNWDPQSEAFLGDDEANAKRSLPPARDWESAS</sequence>
<organism evidence="4 5">
    <name type="scientific">Algisphaera agarilytica</name>
    <dbReference type="NCBI Taxonomy" id="1385975"/>
    <lineage>
        <taxon>Bacteria</taxon>
        <taxon>Pseudomonadati</taxon>
        <taxon>Planctomycetota</taxon>
        <taxon>Phycisphaerae</taxon>
        <taxon>Phycisphaerales</taxon>
        <taxon>Phycisphaeraceae</taxon>
        <taxon>Algisphaera</taxon>
    </lineage>
</organism>
<dbReference type="Pfam" id="PF19051">
    <property type="entry name" value="GFO_IDH_MocA_C2"/>
    <property type="match status" value="1"/>
</dbReference>
<evidence type="ECO:0000259" key="3">
    <source>
        <dbReference type="Pfam" id="PF19051"/>
    </source>
</evidence>
<keyword evidence="5" id="KW-1185">Reference proteome</keyword>
<gene>
    <name evidence="4" type="ORF">HNQ40_000731</name>
</gene>
<evidence type="ECO:0000256" key="1">
    <source>
        <dbReference type="SAM" id="MobiDB-lite"/>
    </source>
</evidence>
<dbReference type="InterPro" id="IPR050463">
    <property type="entry name" value="Gfo/Idh/MocA_oxidrdct_glycsds"/>
</dbReference>
<feature type="region of interest" description="Disordered" evidence="1">
    <location>
        <begin position="418"/>
        <end position="440"/>
    </location>
</feature>